<evidence type="ECO:0000256" key="1">
    <source>
        <dbReference type="ARBA" id="ARBA00001809"/>
    </source>
</evidence>
<dbReference type="STRING" id="8496.A0A151P0C5"/>
<evidence type="ECO:0000256" key="3">
    <source>
        <dbReference type="ARBA" id="ARBA00022685"/>
    </source>
</evidence>
<dbReference type="GO" id="GO:0004222">
    <property type="term" value="F:metalloendopeptidase activity"/>
    <property type="evidence" value="ECO:0007669"/>
    <property type="project" value="InterPro"/>
</dbReference>
<dbReference type="InterPro" id="IPR024079">
    <property type="entry name" value="MetalloPept_cat_dom_sf"/>
</dbReference>
<comment type="catalytic activity">
    <reaction evidence="1">
        <text>Endopeptidase of broad specificity.</text>
        <dbReference type="EC" id="3.4.24.81"/>
    </reaction>
</comment>
<dbReference type="InterPro" id="IPR051489">
    <property type="entry name" value="ADAM_Metalloproteinase"/>
</dbReference>
<dbReference type="InterPro" id="IPR001590">
    <property type="entry name" value="Peptidase_M12B"/>
</dbReference>
<dbReference type="GO" id="GO:0005886">
    <property type="term" value="C:plasma membrane"/>
    <property type="evidence" value="ECO:0007669"/>
    <property type="project" value="TreeGrafter"/>
</dbReference>
<feature type="chain" id="PRO_5007586535" description="ADAM10 endopeptidase" evidence="7">
    <location>
        <begin position="26"/>
        <end position="718"/>
    </location>
</feature>
<dbReference type="PROSITE" id="PS50215">
    <property type="entry name" value="ADAM_MEPRO"/>
    <property type="match status" value="1"/>
</dbReference>
<gene>
    <name evidence="10" type="ORF">Y1Q_0000250</name>
</gene>
<accession>A0A151P0C5</accession>
<feature type="transmembrane region" description="Helical" evidence="6">
    <location>
        <begin position="644"/>
        <end position="666"/>
    </location>
</feature>
<feature type="signal peptide" evidence="7">
    <location>
        <begin position="1"/>
        <end position="25"/>
    </location>
</feature>
<comment type="caution">
    <text evidence="5">Lacks conserved residue(s) required for the propagation of feature annotation.</text>
</comment>
<reference evidence="10 11" key="1">
    <citation type="journal article" date="2012" name="Genome Biol.">
        <title>Sequencing three crocodilian genomes to illuminate the evolution of archosaurs and amniotes.</title>
        <authorList>
            <person name="St John J.A."/>
            <person name="Braun E.L."/>
            <person name="Isberg S.R."/>
            <person name="Miles L.G."/>
            <person name="Chong A.Y."/>
            <person name="Gongora J."/>
            <person name="Dalzell P."/>
            <person name="Moran C."/>
            <person name="Bed'hom B."/>
            <person name="Abzhanov A."/>
            <person name="Burgess S.C."/>
            <person name="Cooksey A.M."/>
            <person name="Castoe T.A."/>
            <person name="Crawford N.G."/>
            <person name="Densmore L.D."/>
            <person name="Drew J.C."/>
            <person name="Edwards S.V."/>
            <person name="Faircloth B.C."/>
            <person name="Fujita M.K."/>
            <person name="Greenwold M.J."/>
            <person name="Hoffmann F.G."/>
            <person name="Howard J.M."/>
            <person name="Iguchi T."/>
            <person name="Janes D.E."/>
            <person name="Khan S.Y."/>
            <person name="Kohno S."/>
            <person name="de Koning A.J."/>
            <person name="Lance S.L."/>
            <person name="McCarthy F.M."/>
            <person name="McCormack J.E."/>
            <person name="Merchant M.E."/>
            <person name="Peterson D.G."/>
            <person name="Pollock D.D."/>
            <person name="Pourmand N."/>
            <person name="Raney B.J."/>
            <person name="Roessler K.A."/>
            <person name="Sanford J.R."/>
            <person name="Sawyer R.H."/>
            <person name="Schmidt C.J."/>
            <person name="Triplett E.W."/>
            <person name="Tuberville T.D."/>
            <person name="Venegas-Anaya M."/>
            <person name="Howard J.T."/>
            <person name="Jarvis E.D."/>
            <person name="Guillette L.J.Jr."/>
            <person name="Glenn T.C."/>
            <person name="Green R.E."/>
            <person name="Ray D.A."/>
        </authorList>
    </citation>
    <scope>NUCLEOTIDE SEQUENCE [LARGE SCALE GENOMIC DNA]</scope>
    <source>
        <strain evidence="10">KSC_2009_1</strain>
    </source>
</reference>
<evidence type="ECO:0000256" key="2">
    <source>
        <dbReference type="ARBA" id="ARBA00012332"/>
    </source>
</evidence>
<dbReference type="Pfam" id="PF21299">
    <property type="entry name" value="ADAM10_Cys-rich"/>
    <property type="match status" value="1"/>
</dbReference>
<dbReference type="PANTHER" id="PTHR45702">
    <property type="entry name" value="ADAM10/ADAM17 METALLOPEPTIDASE FAMILY MEMBER"/>
    <property type="match status" value="1"/>
</dbReference>
<evidence type="ECO:0000259" key="9">
    <source>
        <dbReference type="PROSITE" id="PS50215"/>
    </source>
</evidence>
<feature type="domain" description="Disintegrin" evidence="8">
    <location>
        <begin position="428"/>
        <end position="520"/>
    </location>
</feature>
<evidence type="ECO:0000313" key="11">
    <source>
        <dbReference type="Proteomes" id="UP000050525"/>
    </source>
</evidence>
<dbReference type="PROSITE" id="PS50214">
    <property type="entry name" value="DISINTEGRIN_2"/>
    <property type="match status" value="1"/>
</dbReference>
<evidence type="ECO:0000259" key="8">
    <source>
        <dbReference type="PROSITE" id="PS50214"/>
    </source>
</evidence>
<dbReference type="SUPFAM" id="SSF55486">
    <property type="entry name" value="Metalloproteases ('zincins'), catalytic domain"/>
    <property type="match status" value="1"/>
</dbReference>
<feature type="domain" description="Peptidase M12B" evidence="9">
    <location>
        <begin position="201"/>
        <end position="427"/>
    </location>
</feature>
<protein>
    <recommendedName>
        <fullName evidence="2">ADAM10 endopeptidase</fullName>
        <ecNumber evidence="2">3.4.24.81</ecNumber>
    </recommendedName>
</protein>
<dbReference type="InterPro" id="IPR001762">
    <property type="entry name" value="Disintegrin_dom"/>
</dbReference>
<organism evidence="10 11">
    <name type="scientific">Alligator mississippiensis</name>
    <name type="common">American alligator</name>
    <dbReference type="NCBI Taxonomy" id="8496"/>
    <lineage>
        <taxon>Eukaryota</taxon>
        <taxon>Metazoa</taxon>
        <taxon>Chordata</taxon>
        <taxon>Craniata</taxon>
        <taxon>Vertebrata</taxon>
        <taxon>Euteleostomi</taxon>
        <taxon>Archelosauria</taxon>
        <taxon>Archosauria</taxon>
        <taxon>Crocodylia</taxon>
        <taxon>Alligatoridae</taxon>
        <taxon>Alligatorinae</taxon>
        <taxon>Alligator</taxon>
    </lineage>
</organism>
<dbReference type="EC" id="3.4.24.81" evidence="2"/>
<evidence type="ECO:0000256" key="4">
    <source>
        <dbReference type="ARBA" id="ARBA00023157"/>
    </source>
</evidence>
<feature type="binding site" evidence="5">
    <location>
        <position position="362"/>
    </location>
    <ligand>
        <name>Zn(2+)</name>
        <dbReference type="ChEBI" id="CHEBI:29105"/>
        <note>catalytic</note>
    </ligand>
</feature>
<dbReference type="FunFam" id="4.10.70.10:FF:000003">
    <property type="entry name" value="Disintegrin and metalloproteinase domain-containing protein 17"/>
    <property type="match status" value="1"/>
</dbReference>
<dbReference type="PANTHER" id="PTHR45702:SF1">
    <property type="entry name" value="DISINTEGRIN AND METALLOPROTEINASE DOMAIN-CONTAINING PROTEIN 10 ISOFORM X1"/>
    <property type="match status" value="1"/>
</dbReference>
<proteinExistence type="predicted"/>
<keyword evidence="5" id="KW-0862">Zinc</keyword>
<feature type="binding site" evidence="5">
    <location>
        <position position="368"/>
    </location>
    <ligand>
        <name>Zn(2+)</name>
        <dbReference type="ChEBI" id="CHEBI:29105"/>
        <note>catalytic</note>
    </ligand>
</feature>
<keyword evidence="7" id="KW-0732">Signal</keyword>
<evidence type="ECO:0000256" key="5">
    <source>
        <dbReference type="PROSITE-ProRule" id="PRU00276"/>
    </source>
</evidence>
<dbReference type="GO" id="GO:0007219">
    <property type="term" value="P:Notch signaling pathway"/>
    <property type="evidence" value="ECO:0007669"/>
    <property type="project" value="TreeGrafter"/>
</dbReference>
<sequence>MNRPKLGTLKIARVRLILLLSKCIGVHWVNRPEHLRPFVKYHERVFYDTEALEQLHQRSKRAAEERETLIQLEFQAYRRTFKLRLSRDTSAFTKDFEIQVKDTLKPGDVSFIYSGDLHGFIRTKNGTYYVESAGACTSTSTSPGHSLIHHERDIDYSLLEDPDSAALTERAHQILQHFQQELKLKGETLEREKRSLDYSRTSCLLHLQVDYLFYQRFGTTEAVVSQVASYIKAVNAIYEGADFDGIKHVDFKVKTLSIIQEDDPSGSRDSPYIGPEMLLLLHSKSNWNTYCLSYLLTDRDYSGVLGIAFNGQTGDLGGICSKHKKFQDQEASLNTGLITLQNYGQYLPPRIIHIVLAHELGHSLGAHHDESKECARFNIDTTYGNYLMFGHATDGWQHNNDKFSTCSIEYIGKLLRAKKDTCFVETDRPICGNRIVDPGEECDVGNDISNRCCYAASEPNGIGCRLKPGAQCSSSQGLCCSQDCVFKSQGELCQEETECAFASICSGLAAQCPTPVPRDNGTFCSRGTRICLAGLCLASLCVKYGLEQCDCVSSSMRGKCHLCCQQPGQARTCASTASFLLEHYFNGSQIPLTPGSPCWDKTGYCDKFHTCRLVDEDGPIARVKNSILAFIELEDVAAWMKKRWWAVLAMILTLAAMMAGTVFLFGRTLDSETEEKDTKSTVREASASQQPQHRRMLIYHEHEEFYMETTHREYETII</sequence>
<dbReference type="AlphaFoldDB" id="A0A151P0C5"/>
<evidence type="ECO:0000313" key="10">
    <source>
        <dbReference type="EMBL" id="KYO42572.1"/>
    </source>
</evidence>
<name>A0A151P0C5_ALLMI</name>
<feature type="active site" evidence="5">
    <location>
        <position position="359"/>
    </location>
</feature>
<keyword evidence="6" id="KW-1133">Transmembrane helix</keyword>
<dbReference type="Gene3D" id="4.10.70.10">
    <property type="entry name" value="Disintegrin domain"/>
    <property type="match status" value="1"/>
</dbReference>
<evidence type="ECO:0000256" key="6">
    <source>
        <dbReference type="SAM" id="Phobius"/>
    </source>
</evidence>
<dbReference type="EMBL" id="AKHW03001382">
    <property type="protein sequence ID" value="KYO42572.1"/>
    <property type="molecule type" value="Genomic_DNA"/>
</dbReference>
<keyword evidence="11" id="KW-1185">Reference proteome</keyword>
<keyword evidence="4" id="KW-1015">Disulfide bond</keyword>
<dbReference type="Gene3D" id="3.40.390.10">
    <property type="entry name" value="Collagenase (Catalytic Domain)"/>
    <property type="match status" value="1"/>
</dbReference>
<keyword evidence="5" id="KW-0479">Metal-binding</keyword>
<dbReference type="SUPFAM" id="SSF57552">
    <property type="entry name" value="Blood coagulation inhibitor (disintegrin)"/>
    <property type="match status" value="1"/>
</dbReference>
<dbReference type="GO" id="GO:0046872">
    <property type="term" value="F:metal ion binding"/>
    <property type="evidence" value="ECO:0007669"/>
    <property type="project" value="UniProtKB-KW"/>
</dbReference>
<keyword evidence="6" id="KW-0472">Membrane</keyword>
<dbReference type="Proteomes" id="UP000050525">
    <property type="component" value="Unassembled WGS sequence"/>
</dbReference>
<dbReference type="InterPro" id="IPR036436">
    <property type="entry name" value="Disintegrin_dom_sf"/>
</dbReference>
<dbReference type="Pfam" id="PF00200">
    <property type="entry name" value="Disintegrin"/>
    <property type="match status" value="1"/>
</dbReference>
<evidence type="ECO:0000256" key="7">
    <source>
        <dbReference type="SAM" id="SignalP"/>
    </source>
</evidence>
<feature type="binding site" evidence="5">
    <location>
        <position position="358"/>
    </location>
    <ligand>
        <name>Zn(2+)</name>
        <dbReference type="ChEBI" id="CHEBI:29105"/>
        <note>catalytic</note>
    </ligand>
</feature>
<dbReference type="InterPro" id="IPR049038">
    <property type="entry name" value="ADAM10_Cys-rich"/>
</dbReference>
<keyword evidence="3" id="KW-0165">Cleavage on pair of basic residues</keyword>
<keyword evidence="6" id="KW-0812">Transmembrane</keyword>
<dbReference type="Pfam" id="PF13574">
    <property type="entry name" value="Reprolysin_2"/>
    <property type="match status" value="1"/>
</dbReference>
<dbReference type="SMART" id="SM00050">
    <property type="entry name" value="DISIN"/>
    <property type="match status" value="1"/>
</dbReference>
<dbReference type="GO" id="GO:0006509">
    <property type="term" value="P:membrane protein ectodomain proteolysis"/>
    <property type="evidence" value="ECO:0007669"/>
    <property type="project" value="TreeGrafter"/>
</dbReference>
<dbReference type="eggNOG" id="KOG3658">
    <property type="taxonomic scope" value="Eukaryota"/>
</dbReference>
<comment type="caution">
    <text evidence="10">The sequence shown here is derived from an EMBL/GenBank/DDBJ whole genome shotgun (WGS) entry which is preliminary data.</text>
</comment>